<feature type="domain" description="TPM" evidence="3">
    <location>
        <begin position="46"/>
        <end position="163"/>
    </location>
</feature>
<evidence type="ECO:0000259" key="3">
    <source>
        <dbReference type="Pfam" id="PF04536"/>
    </source>
</evidence>
<dbReference type="RefSeq" id="WP_346581131.1">
    <property type="nucleotide sequence ID" value="NZ_JBDJNQ010000003.1"/>
</dbReference>
<dbReference type="Proteomes" id="UP001409291">
    <property type="component" value="Unassembled WGS sequence"/>
</dbReference>
<protein>
    <submittedName>
        <fullName evidence="4">TPM domain-containing protein</fullName>
    </submittedName>
</protein>
<accession>A0ABV0BSA3</accession>
<organism evidence="4 5">
    <name type="scientific">Sphingobacterium kitahiroshimense</name>
    <dbReference type="NCBI Taxonomy" id="470446"/>
    <lineage>
        <taxon>Bacteria</taxon>
        <taxon>Pseudomonadati</taxon>
        <taxon>Bacteroidota</taxon>
        <taxon>Sphingobacteriia</taxon>
        <taxon>Sphingobacteriales</taxon>
        <taxon>Sphingobacteriaceae</taxon>
        <taxon>Sphingobacterium</taxon>
    </lineage>
</organism>
<reference evidence="4 5" key="1">
    <citation type="submission" date="2024-04" db="EMBL/GenBank/DDBJ databases">
        <title>WGS of bacteria from Torrens River.</title>
        <authorList>
            <person name="Wyrsch E.R."/>
            <person name="Drigo B."/>
        </authorList>
    </citation>
    <scope>NUCLEOTIDE SEQUENCE [LARGE SCALE GENOMIC DNA]</scope>
    <source>
        <strain evidence="4 5">TWI391</strain>
    </source>
</reference>
<feature type="transmembrane region" description="Helical" evidence="2">
    <location>
        <begin position="309"/>
        <end position="327"/>
    </location>
</feature>
<feature type="transmembrane region" description="Helical" evidence="2">
    <location>
        <begin position="232"/>
        <end position="257"/>
    </location>
</feature>
<feature type="region of interest" description="Disordered" evidence="1">
    <location>
        <begin position="451"/>
        <end position="493"/>
    </location>
</feature>
<keyword evidence="5" id="KW-1185">Reference proteome</keyword>
<comment type="caution">
    <text evidence="4">The sequence shown here is derived from an EMBL/GenBank/DDBJ whole genome shotgun (WGS) entry which is preliminary data.</text>
</comment>
<keyword evidence="2" id="KW-1133">Transmembrane helix</keyword>
<dbReference type="PANTHER" id="PTHR30373:SF2">
    <property type="entry name" value="UPF0603 PROTEIN YGCG"/>
    <property type="match status" value="1"/>
</dbReference>
<feature type="compositionally biased region" description="Gly residues" evidence="1">
    <location>
        <begin position="472"/>
        <end position="493"/>
    </location>
</feature>
<name>A0ABV0BSA3_9SPHI</name>
<dbReference type="PANTHER" id="PTHR30373">
    <property type="entry name" value="UPF0603 PROTEIN YGCG"/>
    <property type="match status" value="1"/>
</dbReference>
<proteinExistence type="predicted"/>
<evidence type="ECO:0000313" key="5">
    <source>
        <dbReference type="Proteomes" id="UP001409291"/>
    </source>
</evidence>
<feature type="transmembrane region" description="Helical" evidence="2">
    <location>
        <begin position="269"/>
        <end position="288"/>
    </location>
</feature>
<evidence type="ECO:0000313" key="4">
    <source>
        <dbReference type="EMBL" id="MEN5377382.1"/>
    </source>
</evidence>
<dbReference type="InterPro" id="IPR007621">
    <property type="entry name" value="TPM_dom"/>
</dbReference>
<keyword evidence="2" id="KW-0472">Membrane</keyword>
<feature type="compositionally biased region" description="Low complexity" evidence="1">
    <location>
        <begin position="459"/>
        <end position="471"/>
    </location>
</feature>
<gene>
    <name evidence="4" type="ORF">ABE541_08935</name>
</gene>
<keyword evidence="2" id="KW-0812">Transmembrane</keyword>
<sequence length="493" mass="55994">MSRIFKKIIFTVLTLVVIHGPSFSFAQYGIEDLPNPKIKGQNYFVSNPDQIISNHVVEELDAISWQVDSITKCEFAIVIVNDYVGDSDFDFALNLFNAWGIGKKESNNGLLLFIAKNRHEYRFISGYGMEGILPDAYLKRIGEKFLVPNFKAEDYDRGVLECSRFIQTILTAPDARTELDRLMPETIPFWNFKNPHLKNSLLVLFAFVILYVWISVVTKMTKGKITKKSSYFPPLVSGCGCMGMLMFFTSFIFAFVFENFEQVYQVRNLPYFILVFGIITLAMKYNAGVTTVMNSYKDEENIQQAIRKFLRWNFLPILVSPLAWIDFGKSNKRLYKYEGRLLPPDNSGNWLRINRDNADSKMRNYLDAGQLMEEKINSRDYEVWVNSKTNETKLIPWDENKTIELCPQCHYKTFEKDLRKTITKETYSSGGLEEKYDLCKYCGYTISHGTQSTPRLVRSSSSSSSGESGRSSGSGGGSFGGGSSGGGGAGGRW</sequence>
<evidence type="ECO:0000256" key="2">
    <source>
        <dbReference type="SAM" id="Phobius"/>
    </source>
</evidence>
<dbReference type="EMBL" id="JBDJNQ010000003">
    <property type="protein sequence ID" value="MEN5377382.1"/>
    <property type="molecule type" value="Genomic_DNA"/>
</dbReference>
<dbReference type="Gene3D" id="3.10.310.50">
    <property type="match status" value="1"/>
</dbReference>
<dbReference type="Pfam" id="PF04536">
    <property type="entry name" value="TPM_phosphatase"/>
    <property type="match status" value="1"/>
</dbReference>
<evidence type="ECO:0000256" key="1">
    <source>
        <dbReference type="SAM" id="MobiDB-lite"/>
    </source>
</evidence>
<feature type="transmembrane region" description="Helical" evidence="2">
    <location>
        <begin position="201"/>
        <end position="220"/>
    </location>
</feature>